<keyword evidence="1" id="KW-0812">Transmembrane</keyword>
<keyword evidence="4" id="KW-1185">Reference proteome</keyword>
<dbReference type="InterPro" id="IPR036365">
    <property type="entry name" value="PGBD-like_sf"/>
</dbReference>
<dbReference type="RefSeq" id="WP_233730464.1">
    <property type="nucleotide sequence ID" value="NZ_JAJVCN010000003.1"/>
</dbReference>
<evidence type="ECO:0000256" key="1">
    <source>
        <dbReference type="SAM" id="Phobius"/>
    </source>
</evidence>
<evidence type="ECO:0000313" key="3">
    <source>
        <dbReference type="EMBL" id="MCE7009019.1"/>
    </source>
</evidence>
<keyword evidence="1" id="KW-1133">Transmembrane helix</keyword>
<evidence type="ECO:0000313" key="4">
    <source>
        <dbReference type="Proteomes" id="UP001521150"/>
    </source>
</evidence>
<proteinExistence type="predicted"/>
<dbReference type="EMBL" id="JAJVCN010000003">
    <property type="protein sequence ID" value="MCE7009019.1"/>
    <property type="molecule type" value="Genomic_DNA"/>
</dbReference>
<organism evidence="3 4">
    <name type="scientific">Kibdelosporangium philippinense</name>
    <dbReference type="NCBI Taxonomy" id="211113"/>
    <lineage>
        <taxon>Bacteria</taxon>
        <taxon>Bacillati</taxon>
        <taxon>Actinomycetota</taxon>
        <taxon>Actinomycetes</taxon>
        <taxon>Pseudonocardiales</taxon>
        <taxon>Pseudonocardiaceae</taxon>
        <taxon>Kibdelosporangium</taxon>
    </lineage>
</organism>
<keyword evidence="1" id="KW-0472">Membrane</keyword>
<comment type="caution">
    <text evidence="3">The sequence shown here is derived from an EMBL/GenBank/DDBJ whole genome shotgun (WGS) entry which is preliminary data.</text>
</comment>
<reference evidence="3 4" key="1">
    <citation type="submission" date="2021-12" db="EMBL/GenBank/DDBJ databases">
        <title>Genome sequence of Kibdelosporangium philippinense ATCC 49844.</title>
        <authorList>
            <person name="Fedorov E.A."/>
            <person name="Omeragic M."/>
            <person name="Shalygina K.F."/>
            <person name="Maclea K.S."/>
        </authorList>
    </citation>
    <scope>NUCLEOTIDE SEQUENCE [LARGE SCALE GENOMIC DNA]</scope>
    <source>
        <strain evidence="3 4">ATCC 49844</strain>
    </source>
</reference>
<protein>
    <submittedName>
        <fullName evidence="3">Peptidoglycan-binding protein</fullName>
    </submittedName>
</protein>
<dbReference type="Proteomes" id="UP001521150">
    <property type="component" value="Unassembled WGS sequence"/>
</dbReference>
<dbReference type="Pfam" id="PF01471">
    <property type="entry name" value="PG_binding_1"/>
    <property type="match status" value="1"/>
</dbReference>
<feature type="domain" description="Peptidoglycan binding-like" evidence="2">
    <location>
        <begin position="133"/>
        <end position="181"/>
    </location>
</feature>
<dbReference type="SUPFAM" id="SSF47090">
    <property type="entry name" value="PGBD-like"/>
    <property type="match status" value="1"/>
</dbReference>
<gene>
    <name evidence="3" type="ORF">LWC34_40330</name>
</gene>
<name>A0ABS8ZMP8_9PSEU</name>
<evidence type="ECO:0000259" key="2">
    <source>
        <dbReference type="Pfam" id="PF01471"/>
    </source>
</evidence>
<feature type="transmembrane region" description="Helical" evidence="1">
    <location>
        <begin position="17"/>
        <end position="36"/>
    </location>
</feature>
<dbReference type="Gene3D" id="1.10.101.10">
    <property type="entry name" value="PGBD-like superfamily/PGBD"/>
    <property type="match status" value="1"/>
</dbReference>
<dbReference type="Gene3D" id="2.40.420.20">
    <property type="match status" value="1"/>
</dbReference>
<accession>A0ABS8ZMP8</accession>
<dbReference type="InterPro" id="IPR036366">
    <property type="entry name" value="PGBDSf"/>
</dbReference>
<sequence>MTDEGPRLQHKRRRTRWMIAGTATVVALGVGTAVILTRVGSGTAIAGPQAPAKVETAEVVKTDLSDKKTESGKLGYGLETALAGRKQGTITGLPSTGDQFDRGKAVYKVDAKPIVLFYGDIPMYRPVGPGVSNGPDVKLVEENLKTLGFGGFGAPDEKFTDGTATAIKKWQKSLKVDQNGTVEIGDVVIAQGPFRVSTLVANLGAQGTTDVLKYTGVNRGVTVKIKAEQRDNAKPGSKVTVSVGGKQTTGTVQQVTLAAADNNPGMGGGDQDTKFDVSIKLDDPGAITAPDGSSADVRFTTVSHNGVLAVPVGALLALAEGGYALEVVEGTSRRLIPVQTGLFADGKVEVSGPDVREGMQVVTTS</sequence>
<dbReference type="InterPro" id="IPR002477">
    <property type="entry name" value="Peptidoglycan-bd-like"/>
</dbReference>